<gene>
    <name evidence="1" type="ORF">I9054_002770</name>
</gene>
<evidence type="ECO:0000313" key="2">
    <source>
        <dbReference type="Proteomes" id="UP000644140"/>
    </source>
</evidence>
<dbReference type="Proteomes" id="UP000644140">
    <property type="component" value="Chromosome"/>
</dbReference>
<dbReference type="AlphaFoldDB" id="A0A0A8TER2"/>
<organism evidence="1 2">
    <name type="scientific">Acinetobacter bereziniae</name>
    <name type="common">Acinetobacter genomosp. 10</name>
    <dbReference type="NCBI Taxonomy" id="106648"/>
    <lineage>
        <taxon>Bacteria</taxon>
        <taxon>Pseudomonadati</taxon>
        <taxon>Pseudomonadota</taxon>
        <taxon>Gammaproteobacteria</taxon>
        <taxon>Moraxellales</taxon>
        <taxon>Moraxellaceae</taxon>
        <taxon>Acinetobacter</taxon>
    </lineage>
</organism>
<name>A0A0A8TER2_ACIBZ</name>
<reference evidence="1" key="1">
    <citation type="submission" date="2022-02" db="EMBL/GenBank/DDBJ databases">
        <title>Characterization of Tn125 harboring carbapenem-resistant Acinetobacter bereziniae clinical isolates.</title>
        <authorList>
            <person name="Wong N.-K."/>
            <person name="Pan Q."/>
        </authorList>
    </citation>
    <scope>NUCLEOTIDE SEQUENCE</scope>
    <source>
        <strain evidence="1">GD03393</strain>
    </source>
</reference>
<sequence>MINSYADLEPYLKDFQWLEHKKDQPSLFITGAEFQAHFLYFAGHSPEKRQALDDLYA</sequence>
<protein>
    <submittedName>
        <fullName evidence="1">Uncharacterized protein</fullName>
    </submittedName>
</protein>
<dbReference type="RefSeq" id="WP_171248679.1">
    <property type="nucleotide sequence ID" value="NZ_BKNL01000005.1"/>
</dbReference>
<dbReference type="STRING" id="106648.GCA_000753985_03633"/>
<proteinExistence type="predicted"/>
<dbReference type="EMBL" id="CP092085">
    <property type="protein sequence ID" value="UUN98408.1"/>
    <property type="molecule type" value="Genomic_DNA"/>
</dbReference>
<accession>A0A0A8TER2</accession>
<evidence type="ECO:0000313" key="1">
    <source>
        <dbReference type="EMBL" id="UUN98408.1"/>
    </source>
</evidence>